<organism evidence="2 3">
    <name type="scientific">Diploscapter pachys</name>
    <dbReference type="NCBI Taxonomy" id="2018661"/>
    <lineage>
        <taxon>Eukaryota</taxon>
        <taxon>Metazoa</taxon>
        <taxon>Ecdysozoa</taxon>
        <taxon>Nematoda</taxon>
        <taxon>Chromadorea</taxon>
        <taxon>Rhabditida</taxon>
        <taxon>Rhabditina</taxon>
        <taxon>Rhabditomorpha</taxon>
        <taxon>Rhabditoidea</taxon>
        <taxon>Rhabditidae</taxon>
        <taxon>Diploscapter</taxon>
    </lineage>
</organism>
<feature type="compositionally biased region" description="Basic and acidic residues" evidence="1">
    <location>
        <begin position="76"/>
        <end position="91"/>
    </location>
</feature>
<proteinExistence type="predicted"/>
<protein>
    <submittedName>
        <fullName evidence="2">Uncharacterized protein</fullName>
    </submittedName>
</protein>
<evidence type="ECO:0000313" key="2">
    <source>
        <dbReference type="EMBL" id="PAV67105.1"/>
    </source>
</evidence>
<sequence>MCRATLRITFESSTTRQVFMDTPFHEGSVRSDACVTGKGKRAVKPPPPVAEQSPQDRRSAAPRRPVRSIRRPPAPSRDRGRGRERATDDRTARHRRASRPAPHNHGHRPA</sequence>
<accession>A0A2A2JZI0</accession>
<feature type="region of interest" description="Disordered" evidence="1">
    <location>
        <begin position="23"/>
        <end position="110"/>
    </location>
</feature>
<reference evidence="2 3" key="1">
    <citation type="journal article" date="2017" name="Curr. Biol.">
        <title>Genome architecture and evolution of a unichromosomal asexual nematode.</title>
        <authorList>
            <person name="Fradin H."/>
            <person name="Zegar C."/>
            <person name="Gutwein M."/>
            <person name="Lucas J."/>
            <person name="Kovtun M."/>
            <person name="Corcoran D."/>
            <person name="Baugh L.R."/>
            <person name="Kiontke K."/>
            <person name="Gunsalus K."/>
            <person name="Fitch D.H."/>
            <person name="Piano F."/>
        </authorList>
    </citation>
    <scope>NUCLEOTIDE SEQUENCE [LARGE SCALE GENOMIC DNA]</scope>
    <source>
        <strain evidence="2">PF1309</strain>
    </source>
</reference>
<dbReference type="AlphaFoldDB" id="A0A2A2JZI0"/>
<name>A0A2A2JZI0_9BILA</name>
<dbReference type="EMBL" id="LIAE01009994">
    <property type="protein sequence ID" value="PAV67105.1"/>
    <property type="molecule type" value="Genomic_DNA"/>
</dbReference>
<keyword evidence="3" id="KW-1185">Reference proteome</keyword>
<gene>
    <name evidence="2" type="ORF">WR25_13819</name>
</gene>
<feature type="compositionally biased region" description="Basic residues" evidence="1">
    <location>
        <begin position="92"/>
        <end position="110"/>
    </location>
</feature>
<comment type="caution">
    <text evidence="2">The sequence shown here is derived from an EMBL/GenBank/DDBJ whole genome shotgun (WGS) entry which is preliminary data.</text>
</comment>
<evidence type="ECO:0000313" key="3">
    <source>
        <dbReference type="Proteomes" id="UP000218231"/>
    </source>
</evidence>
<feature type="compositionally biased region" description="Basic residues" evidence="1">
    <location>
        <begin position="60"/>
        <end position="70"/>
    </location>
</feature>
<evidence type="ECO:0000256" key="1">
    <source>
        <dbReference type="SAM" id="MobiDB-lite"/>
    </source>
</evidence>
<dbReference type="Proteomes" id="UP000218231">
    <property type="component" value="Unassembled WGS sequence"/>
</dbReference>